<name>W6JTW2_9MICO</name>
<sequence>MHEQSGHTEHAFTPSRRATLATGSAAVVAWSTPLVVSTEANAAITCTPKCAPASPRTPLFTLVRYCPTNGQKWLYIYGQVPQGATCPCIAPGTGGNTPSVVVQAGPFFDTNNSGVCTGGAALIVQNFPNGTTEPSSGTALPGGFLLRKSGGGAVGSGCIYGCVRVAIGCKDRTGDVIYSYCDMKVNFTSTPANGSCGGRLVDQRGNAVVVRCGTLCNTVGTPTC</sequence>
<organism evidence="1 2">
    <name type="scientific">Nostocoides australiense Ben110</name>
    <dbReference type="NCBI Taxonomy" id="1193182"/>
    <lineage>
        <taxon>Bacteria</taxon>
        <taxon>Bacillati</taxon>
        <taxon>Actinomycetota</taxon>
        <taxon>Actinomycetes</taxon>
        <taxon>Micrococcales</taxon>
        <taxon>Intrasporangiaceae</taxon>
        <taxon>Nostocoides</taxon>
    </lineage>
</organism>
<evidence type="ECO:0000313" key="1">
    <source>
        <dbReference type="EMBL" id="CCH72302.1"/>
    </source>
</evidence>
<dbReference type="Proteomes" id="UP000035763">
    <property type="component" value="Unassembled WGS sequence"/>
</dbReference>
<reference evidence="1 2" key="1">
    <citation type="journal article" date="2013" name="ISME J.">
        <title>A metabolic model for members of the genus Tetrasphaera involved in enhanced biological phosphorus removal.</title>
        <authorList>
            <person name="Kristiansen R."/>
            <person name="Nguyen H.T.T."/>
            <person name="Saunders A.M."/>
            <person name="Nielsen J.L."/>
            <person name="Wimmer R."/>
            <person name="Le V.Q."/>
            <person name="McIlroy S.J."/>
            <person name="Petrovski S."/>
            <person name="Seviour R.J."/>
            <person name="Calteau A."/>
            <person name="Nielsen K.L."/>
            <person name="Nielsen P.H."/>
        </authorList>
    </citation>
    <scope>NUCLEOTIDE SEQUENCE [LARGE SCALE GENOMIC DNA]</scope>
    <source>
        <strain evidence="1 2">Ben110</strain>
    </source>
</reference>
<evidence type="ECO:0000313" key="2">
    <source>
        <dbReference type="Proteomes" id="UP000035763"/>
    </source>
</evidence>
<accession>W6JTW2</accession>
<keyword evidence="2" id="KW-1185">Reference proteome</keyword>
<comment type="caution">
    <text evidence="1">The sequence shown here is derived from an EMBL/GenBank/DDBJ whole genome shotgun (WGS) entry which is preliminary data.</text>
</comment>
<dbReference type="STRING" id="1193182.BN11_1520015"/>
<gene>
    <name evidence="1" type="ORF">BN11_1520015</name>
</gene>
<dbReference type="EMBL" id="CAJA01000060">
    <property type="protein sequence ID" value="CCH72302.1"/>
    <property type="molecule type" value="Genomic_DNA"/>
</dbReference>
<dbReference type="AlphaFoldDB" id="W6JTW2"/>
<dbReference type="RefSeq" id="WP_235435439.1">
    <property type="nucleotide sequence ID" value="NZ_HG764815.1"/>
</dbReference>
<protein>
    <submittedName>
        <fullName evidence="1">Uncharacterized protein</fullName>
    </submittedName>
</protein>
<proteinExistence type="predicted"/>